<evidence type="ECO:0000313" key="2">
    <source>
        <dbReference type="Proteomes" id="UP001165580"/>
    </source>
</evidence>
<comment type="caution">
    <text evidence="1">The sequence shown here is derived from an EMBL/GenBank/DDBJ whole genome shotgun (WGS) entry which is preliminary data.</text>
</comment>
<name>A0ABT2GEE5_9MICO</name>
<dbReference type="EMBL" id="JANTEZ010000003">
    <property type="protein sequence ID" value="MCS5714575.1"/>
    <property type="molecule type" value="Genomic_DNA"/>
</dbReference>
<evidence type="ECO:0000313" key="1">
    <source>
        <dbReference type="EMBL" id="MCS5714575.1"/>
    </source>
</evidence>
<dbReference type="PROSITE" id="PS51257">
    <property type="entry name" value="PROKAR_LIPOPROTEIN"/>
    <property type="match status" value="1"/>
</dbReference>
<proteinExistence type="predicted"/>
<gene>
    <name evidence="1" type="ORF">NVV95_08415</name>
</gene>
<sequence length="167" mass="17553">MIALKRVTSIFAGAIFAGSILTGCVGVAANADSEGRDASAPTPSIAQEEALADGAVDRAEYEAAFAAFQACMAEGGYPVEVLDANSTLIDYRYLAEADDVGIADPCYRSEFVLVDDSWQLAHQDERADGALLDACLEENGLTVPKTRQAKVDELIEAGVDLGSCLDD</sequence>
<protein>
    <recommendedName>
        <fullName evidence="3">Lipoprotein</fullName>
    </recommendedName>
</protein>
<reference evidence="1" key="1">
    <citation type="submission" date="2022-08" db="EMBL/GenBank/DDBJ databases">
        <authorList>
            <person name="Deng Y."/>
            <person name="Han X.-F."/>
            <person name="Zhang Y.-Q."/>
        </authorList>
    </citation>
    <scope>NUCLEOTIDE SEQUENCE</scope>
    <source>
        <strain evidence="1">CPCC 205716</strain>
    </source>
</reference>
<organism evidence="1 2">
    <name type="scientific">Herbiconiux gentiana</name>
    <dbReference type="NCBI Taxonomy" id="2970912"/>
    <lineage>
        <taxon>Bacteria</taxon>
        <taxon>Bacillati</taxon>
        <taxon>Actinomycetota</taxon>
        <taxon>Actinomycetes</taxon>
        <taxon>Micrococcales</taxon>
        <taxon>Microbacteriaceae</taxon>
        <taxon>Herbiconiux</taxon>
    </lineage>
</organism>
<dbReference type="RefSeq" id="WP_259486100.1">
    <property type="nucleotide sequence ID" value="NZ_JANTEZ010000003.1"/>
</dbReference>
<accession>A0ABT2GEE5</accession>
<dbReference type="Proteomes" id="UP001165580">
    <property type="component" value="Unassembled WGS sequence"/>
</dbReference>
<keyword evidence="2" id="KW-1185">Reference proteome</keyword>
<evidence type="ECO:0008006" key="3">
    <source>
        <dbReference type="Google" id="ProtNLM"/>
    </source>
</evidence>